<dbReference type="PROSITE" id="PS51186">
    <property type="entry name" value="GNAT"/>
    <property type="match status" value="1"/>
</dbReference>
<dbReference type="EMBL" id="MPGH01000001">
    <property type="protein sequence ID" value="OLN98036.1"/>
    <property type="molecule type" value="Genomic_DNA"/>
</dbReference>
<gene>
    <name evidence="2" type="ORF">CCHL11_06866</name>
</gene>
<name>A0A1Q8S9I9_9PEZI</name>
<evidence type="ECO:0000313" key="2">
    <source>
        <dbReference type="EMBL" id="OLN98036.1"/>
    </source>
</evidence>
<accession>A0A1Q8S9I9</accession>
<reference evidence="2 3" key="1">
    <citation type="submission" date="2016-11" db="EMBL/GenBank/DDBJ databases">
        <title>Draft Genome Assembly of Colletotrichum chlorophyti a pathogen of herbaceous plants.</title>
        <authorList>
            <person name="Gan P."/>
            <person name="Narusaka M."/>
            <person name="Tsushima A."/>
            <person name="Narusaka Y."/>
            <person name="Takano Y."/>
            <person name="Shirasu K."/>
        </authorList>
    </citation>
    <scope>NUCLEOTIDE SEQUENCE [LARGE SCALE GENOMIC DNA]</scope>
    <source>
        <strain evidence="2 3">NTL11</strain>
    </source>
</reference>
<dbReference type="GO" id="GO:0016747">
    <property type="term" value="F:acyltransferase activity, transferring groups other than amino-acyl groups"/>
    <property type="evidence" value="ECO:0007669"/>
    <property type="project" value="InterPro"/>
</dbReference>
<feature type="domain" description="N-acetyltransferase" evidence="1">
    <location>
        <begin position="3"/>
        <end position="209"/>
    </location>
</feature>
<keyword evidence="3" id="KW-1185">Reference proteome</keyword>
<dbReference type="PANTHER" id="PTHR42791">
    <property type="entry name" value="GNAT FAMILY ACETYLTRANSFERASE"/>
    <property type="match status" value="1"/>
</dbReference>
<dbReference type="CDD" id="cd04301">
    <property type="entry name" value="NAT_SF"/>
    <property type="match status" value="1"/>
</dbReference>
<dbReference type="STRING" id="708187.A0A1Q8S9I9"/>
<dbReference type="InterPro" id="IPR016181">
    <property type="entry name" value="Acyl_CoA_acyltransferase"/>
</dbReference>
<dbReference type="OrthoDB" id="410198at2759"/>
<dbReference type="Gene3D" id="3.40.630.30">
    <property type="match status" value="1"/>
</dbReference>
<proteinExistence type="predicted"/>
<evidence type="ECO:0000259" key="1">
    <source>
        <dbReference type="PROSITE" id="PS51186"/>
    </source>
</evidence>
<sequence length="214" mass="24207">MPIEVHPVLEADFRRCAEVEHLAFAELPDNKFLFPGPMPEDFLELRGSDLAKQTREDPTVRFFKAVDTDLSGDEAIVAFAKWNVHSDGMPVPKPRVWGPGCNVEACNLLFGGFDKMRERLMSGKACVYLHILVTDPKHQRRGAGMKLLTWGMQEAVRLSIPVYLESSAAGHPLYLKAGFKDVEEQRVDFSEFGPPRRPHLTFAMIWELPSKRCP</sequence>
<comment type="caution">
    <text evidence="2">The sequence shown here is derived from an EMBL/GenBank/DDBJ whole genome shotgun (WGS) entry which is preliminary data.</text>
</comment>
<dbReference type="SUPFAM" id="SSF55729">
    <property type="entry name" value="Acyl-CoA N-acyltransferases (Nat)"/>
    <property type="match status" value="1"/>
</dbReference>
<organism evidence="2 3">
    <name type="scientific">Colletotrichum chlorophyti</name>
    <dbReference type="NCBI Taxonomy" id="708187"/>
    <lineage>
        <taxon>Eukaryota</taxon>
        <taxon>Fungi</taxon>
        <taxon>Dikarya</taxon>
        <taxon>Ascomycota</taxon>
        <taxon>Pezizomycotina</taxon>
        <taxon>Sordariomycetes</taxon>
        <taxon>Hypocreomycetidae</taxon>
        <taxon>Glomerellales</taxon>
        <taxon>Glomerellaceae</taxon>
        <taxon>Colletotrichum</taxon>
    </lineage>
</organism>
<dbReference type="InterPro" id="IPR000182">
    <property type="entry name" value="GNAT_dom"/>
</dbReference>
<dbReference type="AlphaFoldDB" id="A0A1Q8S9I9"/>
<protein>
    <recommendedName>
        <fullName evidence="1">N-acetyltransferase domain-containing protein</fullName>
    </recommendedName>
</protein>
<dbReference type="Pfam" id="PF13673">
    <property type="entry name" value="Acetyltransf_10"/>
    <property type="match status" value="1"/>
</dbReference>
<dbReference type="Proteomes" id="UP000186583">
    <property type="component" value="Unassembled WGS sequence"/>
</dbReference>
<evidence type="ECO:0000313" key="3">
    <source>
        <dbReference type="Proteomes" id="UP000186583"/>
    </source>
</evidence>
<dbReference type="PANTHER" id="PTHR42791:SF14">
    <property type="entry name" value="N-ACETYLTRANSFERASE DOMAIN-CONTAINING PROTEIN"/>
    <property type="match status" value="1"/>
</dbReference>
<dbReference type="InterPro" id="IPR052523">
    <property type="entry name" value="Trichothecene_AcTrans"/>
</dbReference>